<feature type="signal peptide" evidence="8">
    <location>
        <begin position="1"/>
        <end position="23"/>
    </location>
</feature>
<evidence type="ECO:0000256" key="2">
    <source>
        <dbReference type="ARBA" id="ARBA00022617"/>
    </source>
</evidence>
<evidence type="ECO:0000256" key="6">
    <source>
        <dbReference type="PROSITE-ProRule" id="PRU00433"/>
    </source>
</evidence>
<organism evidence="10 11">
    <name type="scientific">Solilutibacter oculi</name>
    <dbReference type="NCBI Taxonomy" id="2698682"/>
    <lineage>
        <taxon>Bacteria</taxon>
        <taxon>Pseudomonadati</taxon>
        <taxon>Pseudomonadota</taxon>
        <taxon>Gammaproteobacteria</taxon>
        <taxon>Lysobacterales</taxon>
        <taxon>Lysobacteraceae</taxon>
        <taxon>Solilutibacter</taxon>
    </lineage>
</organism>
<dbReference type="Pfam" id="PF00034">
    <property type="entry name" value="Cytochrom_C"/>
    <property type="match status" value="2"/>
</dbReference>
<evidence type="ECO:0000256" key="1">
    <source>
        <dbReference type="ARBA" id="ARBA00022448"/>
    </source>
</evidence>
<evidence type="ECO:0000256" key="3">
    <source>
        <dbReference type="ARBA" id="ARBA00022723"/>
    </source>
</evidence>
<dbReference type="GO" id="GO:0020037">
    <property type="term" value="F:heme binding"/>
    <property type="evidence" value="ECO:0007669"/>
    <property type="project" value="InterPro"/>
</dbReference>
<evidence type="ECO:0000313" key="10">
    <source>
        <dbReference type="EMBL" id="AXA84834.1"/>
    </source>
</evidence>
<dbReference type="GO" id="GO:0009055">
    <property type="term" value="F:electron transfer activity"/>
    <property type="evidence" value="ECO:0007669"/>
    <property type="project" value="InterPro"/>
</dbReference>
<feature type="chain" id="PRO_5016938615" evidence="8">
    <location>
        <begin position="24"/>
        <end position="316"/>
    </location>
</feature>
<evidence type="ECO:0000256" key="4">
    <source>
        <dbReference type="ARBA" id="ARBA00022982"/>
    </source>
</evidence>
<evidence type="ECO:0000256" key="5">
    <source>
        <dbReference type="ARBA" id="ARBA00023004"/>
    </source>
</evidence>
<dbReference type="RefSeq" id="WP_112927047.1">
    <property type="nucleotide sequence ID" value="NZ_CP029556.1"/>
</dbReference>
<feature type="region of interest" description="Disordered" evidence="7">
    <location>
        <begin position="296"/>
        <end position="316"/>
    </location>
</feature>
<keyword evidence="5 6" id="KW-0408">Iron</keyword>
<accession>A0A344J724</accession>
<protein>
    <submittedName>
        <fullName evidence="10">Cytochrome C</fullName>
    </submittedName>
</protein>
<evidence type="ECO:0000313" key="11">
    <source>
        <dbReference type="Proteomes" id="UP000251842"/>
    </source>
</evidence>
<name>A0A344J724_9GAMM</name>
<keyword evidence="8" id="KW-0732">Signal</keyword>
<dbReference type="InterPro" id="IPR009056">
    <property type="entry name" value="Cyt_c-like_dom"/>
</dbReference>
<feature type="domain" description="Cytochrome c" evidence="9">
    <location>
        <begin position="58"/>
        <end position="139"/>
    </location>
</feature>
<keyword evidence="11" id="KW-1185">Reference proteome</keyword>
<dbReference type="Gene3D" id="1.10.760.10">
    <property type="entry name" value="Cytochrome c-like domain"/>
    <property type="match status" value="2"/>
</dbReference>
<dbReference type="PANTHER" id="PTHR33751">
    <property type="entry name" value="CBB3-TYPE CYTOCHROME C OXIDASE SUBUNIT FIXP"/>
    <property type="match status" value="1"/>
</dbReference>
<dbReference type="KEGG" id="lue:DCD74_09190"/>
<dbReference type="AlphaFoldDB" id="A0A344J724"/>
<dbReference type="SUPFAM" id="SSF46626">
    <property type="entry name" value="Cytochrome c"/>
    <property type="match status" value="2"/>
</dbReference>
<dbReference type="Proteomes" id="UP000251842">
    <property type="component" value="Chromosome"/>
</dbReference>
<evidence type="ECO:0000256" key="8">
    <source>
        <dbReference type="SAM" id="SignalP"/>
    </source>
</evidence>
<reference evidence="11" key="1">
    <citation type="submission" date="2018-05" db="EMBL/GenBank/DDBJ databases">
        <title>Luteimonas pekinense sp. nov., isolated from human Meibomian gland secretions, Beijing, China.</title>
        <authorList>
            <person name="Wen T."/>
            <person name="Bai H."/>
            <person name="Lv H."/>
        </authorList>
    </citation>
    <scope>NUCLEOTIDE SEQUENCE [LARGE SCALE GENOMIC DNA]</scope>
    <source>
        <strain evidence="11">83-4</strain>
    </source>
</reference>
<sequence>MRNARLYGIAGLAVLAAAAVAVAQTTVTPLPESAPAETAPIAAPAADAVAELAKTHWGDAQNGAAKAGACAACHGLDGNAMQQGAPRIAGMPERYVARQLALFKSNHRTTGLAPLMKPFADALSAQDMRDVGAHYANQRSGAGVASDVEITDADSAYKGQPFFKPGQDLYRTGDAKRDIPACFACHGPSGSGNPGPAYPHLGGQDAAYVTRRLQEYRAGKTTEPNPHQFKQMAVIAKHLSDEEIQSLANYLQGLHASADNATPAQIAAVRASGTLPAAPGLPAPIGAPQPVAAPAAAAPATEAAPAAEAPAAAPTH</sequence>
<dbReference type="PROSITE" id="PS51007">
    <property type="entry name" value="CYTC"/>
    <property type="match status" value="2"/>
</dbReference>
<keyword evidence="3 6" id="KW-0479">Metal-binding</keyword>
<keyword evidence="4" id="KW-0249">Electron transport</keyword>
<gene>
    <name evidence="10" type="ORF">DCD74_09190</name>
</gene>
<evidence type="ECO:0000259" key="9">
    <source>
        <dbReference type="PROSITE" id="PS51007"/>
    </source>
</evidence>
<feature type="domain" description="Cytochrome c" evidence="9">
    <location>
        <begin position="154"/>
        <end position="255"/>
    </location>
</feature>
<dbReference type="OrthoDB" id="9773456at2"/>
<dbReference type="InterPro" id="IPR036909">
    <property type="entry name" value="Cyt_c-like_dom_sf"/>
</dbReference>
<dbReference type="PANTHER" id="PTHR33751:SF9">
    <property type="entry name" value="CYTOCHROME C4"/>
    <property type="match status" value="1"/>
</dbReference>
<keyword evidence="2 6" id="KW-0349">Heme</keyword>
<dbReference type="InterPro" id="IPR050597">
    <property type="entry name" value="Cytochrome_c_Oxidase_Subunit"/>
</dbReference>
<proteinExistence type="predicted"/>
<keyword evidence="1" id="KW-0813">Transport</keyword>
<dbReference type="GO" id="GO:0046872">
    <property type="term" value="F:metal ion binding"/>
    <property type="evidence" value="ECO:0007669"/>
    <property type="project" value="UniProtKB-KW"/>
</dbReference>
<dbReference type="EMBL" id="CP029556">
    <property type="protein sequence ID" value="AXA84834.1"/>
    <property type="molecule type" value="Genomic_DNA"/>
</dbReference>
<evidence type="ECO:0000256" key="7">
    <source>
        <dbReference type="SAM" id="MobiDB-lite"/>
    </source>
</evidence>